<keyword evidence="4" id="KW-0966">Cell projection</keyword>
<keyword evidence="4" id="KW-0969">Cilium</keyword>
<keyword evidence="4" id="KW-0282">Flagellum</keyword>
<dbReference type="InterPro" id="IPR029025">
    <property type="entry name" value="T3SS_substrate_exporter_C"/>
</dbReference>
<feature type="transmembrane region" description="Helical" evidence="3">
    <location>
        <begin position="85"/>
        <end position="112"/>
    </location>
</feature>
<dbReference type="RefSeq" id="WP_132693571.1">
    <property type="nucleotide sequence ID" value="NZ_SLVM01000003.1"/>
</dbReference>
<dbReference type="GO" id="GO:0009306">
    <property type="term" value="P:protein secretion"/>
    <property type="evidence" value="ECO:0007669"/>
    <property type="project" value="InterPro"/>
</dbReference>
<keyword evidence="3" id="KW-0812">Transmembrane</keyword>
<sequence>MSDESPGDKQFEPTQKKLDDARKKGEFAKSTDLHTAAAYLGLTLTALGLGAASLTALGGIGAGLIGQADRIAPMMLGGHGSAPVGGLMASAMLAALPWLTLPGLAALTSILAQRSLVVAPEKIKPKLSKISLLQNAKNKFGRGGLFEFAKSAAKLTLYILLLGVYLSARIEQLIGTMFLSPGMAAATLGRMAIEFMAVAVAIAGGIAAVDYLWQLAEHRRKNRMSHQELKDEIKQSEGDPHMKQQRRQRGMDIATNRMLTDVPKADVVIVNPTHYAVALKWDRATPGAPVCVAKGVDEVAARIREVAAASGVPMRRDPPTARALYATVEIGAEIQPEHYRAVAAAIRFAEEMRTRARAR</sequence>
<dbReference type="Pfam" id="PF01312">
    <property type="entry name" value="Bac_export_2"/>
    <property type="match status" value="1"/>
</dbReference>
<comment type="caution">
    <text evidence="4">The sequence shown here is derived from an EMBL/GenBank/DDBJ whole genome shotgun (WGS) entry which is preliminary data.</text>
</comment>
<feature type="transmembrane region" description="Helical" evidence="3">
    <location>
        <begin position="155"/>
        <end position="179"/>
    </location>
</feature>
<name>A0A4V6NJT1_9RHOB</name>
<feature type="region of interest" description="Disordered" evidence="2">
    <location>
        <begin position="1"/>
        <end position="22"/>
    </location>
</feature>
<dbReference type="Proteomes" id="UP000295277">
    <property type="component" value="Unassembled WGS sequence"/>
</dbReference>
<evidence type="ECO:0000256" key="1">
    <source>
        <dbReference type="ARBA" id="ARBA00010690"/>
    </source>
</evidence>
<comment type="similarity">
    <text evidence="1">Belongs to the type III secretion exporter family.</text>
</comment>
<keyword evidence="3" id="KW-0472">Membrane</keyword>
<reference evidence="4 5" key="1">
    <citation type="submission" date="2019-03" db="EMBL/GenBank/DDBJ databases">
        <title>Genomic Encyclopedia of Type Strains, Phase IV (KMG-IV): sequencing the most valuable type-strain genomes for metagenomic binning, comparative biology and taxonomic classification.</title>
        <authorList>
            <person name="Goeker M."/>
        </authorList>
    </citation>
    <scope>NUCLEOTIDE SEQUENCE [LARGE SCALE GENOMIC DNA]</scope>
    <source>
        <strain evidence="4 5">DSM 21153</strain>
    </source>
</reference>
<dbReference type="InterPro" id="IPR006135">
    <property type="entry name" value="T3SS_substrate_exporter"/>
</dbReference>
<proteinExistence type="inferred from homology"/>
<dbReference type="SUPFAM" id="SSF160544">
    <property type="entry name" value="EscU C-terminal domain-like"/>
    <property type="match status" value="1"/>
</dbReference>
<evidence type="ECO:0000256" key="3">
    <source>
        <dbReference type="SAM" id="Phobius"/>
    </source>
</evidence>
<keyword evidence="5" id="KW-1185">Reference proteome</keyword>
<feature type="transmembrane region" description="Helical" evidence="3">
    <location>
        <begin position="39"/>
        <end position="65"/>
    </location>
</feature>
<gene>
    <name evidence="4" type="ORF">EV216_103142</name>
</gene>
<accession>A0A4V6NJT1</accession>
<dbReference type="AlphaFoldDB" id="A0A4V6NJT1"/>
<dbReference type="Gene3D" id="3.40.1690.10">
    <property type="entry name" value="secretion proteins EscU"/>
    <property type="match status" value="1"/>
</dbReference>
<dbReference type="PANTHER" id="PTHR30531:SF12">
    <property type="entry name" value="FLAGELLAR BIOSYNTHETIC PROTEIN FLHB"/>
    <property type="match status" value="1"/>
</dbReference>
<dbReference type="PANTHER" id="PTHR30531">
    <property type="entry name" value="FLAGELLAR BIOSYNTHETIC PROTEIN FLHB"/>
    <property type="match status" value="1"/>
</dbReference>
<dbReference type="PRINTS" id="PR00950">
    <property type="entry name" value="TYPE3IMSPROT"/>
</dbReference>
<dbReference type="EMBL" id="SLVM01000003">
    <property type="protein sequence ID" value="TCM87064.1"/>
    <property type="molecule type" value="Genomic_DNA"/>
</dbReference>
<evidence type="ECO:0000313" key="5">
    <source>
        <dbReference type="Proteomes" id="UP000295277"/>
    </source>
</evidence>
<evidence type="ECO:0000256" key="2">
    <source>
        <dbReference type="SAM" id="MobiDB-lite"/>
    </source>
</evidence>
<dbReference type="Gene3D" id="6.10.250.2080">
    <property type="match status" value="1"/>
</dbReference>
<feature type="transmembrane region" description="Helical" evidence="3">
    <location>
        <begin position="191"/>
        <end position="213"/>
    </location>
</feature>
<organism evidence="4 5">
    <name type="scientific">Rhodovulum steppense</name>
    <dbReference type="NCBI Taxonomy" id="540251"/>
    <lineage>
        <taxon>Bacteria</taxon>
        <taxon>Pseudomonadati</taxon>
        <taxon>Pseudomonadota</taxon>
        <taxon>Alphaproteobacteria</taxon>
        <taxon>Rhodobacterales</taxon>
        <taxon>Paracoccaceae</taxon>
        <taxon>Rhodovulum</taxon>
    </lineage>
</organism>
<evidence type="ECO:0000313" key="4">
    <source>
        <dbReference type="EMBL" id="TCM87064.1"/>
    </source>
</evidence>
<dbReference type="GO" id="GO:0005886">
    <property type="term" value="C:plasma membrane"/>
    <property type="evidence" value="ECO:0007669"/>
    <property type="project" value="TreeGrafter"/>
</dbReference>
<protein>
    <submittedName>
        <fullName evidence="4">Flagellar biosynthetic protein FlhB</fullName>
    </submittedName>
</protein>
<dbReference type="OrthoDB" id="9807950at2"/>
<keyword evidence="3" id="KW-1133">Transmembrane helix</keyword>